<evidence type="ECO:0000313" key="5">
    <source>
        <dbReference type="Proteomes" id="UP001152607"/>
    </source>
</evidence>
<dbReference type="InterPro" id="IPR020845">
    <property type="entry name" value="AMP-binding_CS"/>
</dbReference>
<evidence type="ECO:0000259" key="3">
    <source>
        <dbReference type="Pfam" id="PF00501"/>
    </source>
</evidence>
<evidence type="ECO:0000313" key="4">
    <source>
        <dbReference type="EMBL" id="CAI6333873.1"/>
    </source>
</evidence>
<evidence type="ECO:0000256" key="1">
    <source>
        <dbReference type="ARBA" id="ARBA00022741"/>
    </source>
</evidence>
<dbReference type="Pfam" id="PF00501">
    <property type="entry name" value="AMP-binding"/>
    <property type="match status" value="1"/>
</dbReference>
<reference evidence="4" key="1">
    <citation type="submission" date="2023-01" db="EMBL/GenBank/DDBJ databases">
        <authorList>
            <person name="Van Ghelder C."/>
            <person name="Rancurel C."/>
        </authorList>
    </citation>
    <scope>NUCLEOTIDE SEQUENCE</scope>
    <source>
        <strain evidence="4">CNCM I-4278</strain>
    </source>
</reference>
<dbReference type="PANTHER" id="PTHR43272:SF33">
    <property type="entry name" value="AMP-BINDING DOMAIN-CONTAINING PROTEIN-RELATED"/>
    <property type="match status" value="1"/>
</dbReference>
<dbReference type="GO" id="GO:0005524">
    <property type="term" value="F:ATP binding"/>
    <property type="evidence" value="ECO:0007669"/>
    <property type="project" value="UniProtKB-KW"/>
</dbReference>
<dbReference type="Gene3D" id="3.40.50.12780">
    <property type="entry name" value="N-terminal domain of ligase-like"/>
    <property type="match status" value="1"/>
</dbReference>
<organism evidence="4 5">
    <name type="scientific">Periconia digitata</name>
    <dbReference type="NCBI Taxonomy" id="1303443"/>
    <lineage>
        <taxon>Eukaryota</taxon>
        <taxon>Fungi</taxon>
        <taxon>Dikarya</taxon>
        <taxon>Ascomycota</taxon>
        <taxon>Pezizomycotina</taxon>
        <taxon>Dothideomycetes</taxon>
        <taxon>Pleosporomycetidae</taxon>
        <taxon>Pleosporales</taxon>
        <taxon>Massarineae</taxon>
        <taxon>Periconiaceae</taxon>
        <taxon>Periconia</taxon>
    </lineage>
</organism>
<dbReference type="GO" id="GO:0016020">
    <property type="term" value="C:membrane"/>
    <property type="evidence" value="ECO:0007669"/>
    <property type="project" value="TreeGrafter"/>
</dbReference>
<evidence type="ECO:0000256" key="2">
    <source>
        <dbReference type="ARBA" id="ARBA00022840"/>
    </source>
</evidence>
<dbReference type="InterPro" id="IPR000873">
    <property type="entry name" value="AMP-dep_synth/lig_dom"/>
</dbReference>
<accession>A0A9W4XJG7</accession>
<dbReference type="GO" id="GO:0005783">
    <property type="term" value="C:endoplasmic reticulum"/>
    <property type="evidence" value="ECO:0007669"/>
    <property type="project" value="TreeGrafter"/>
</dbReference>
<keyword evidence="1" id="KW-0547">Nucleotide-binding</keyword>
<dbReference type="Proteomes" id="UP001152607">
    <property type="component" value="Unassembled WGS sequence"/>
</dbReference>
<keyword evidence="2" id="KW-0067">ATP-binding</keyword>
<dbReference type="PROSITE" id="PS00455">
    <property type="entry name" value="AMP_BINDING"/>
    <property type="match status" value="1"/>
</dbReference>
<dbReference type="EMBL" id="CAOQHR010000004">
    <property type="protein sequence ID" value="CAI6333873.1"/>
    <property type="molecule type" value="Genomic_DNA"/>
</dbReference>
<gene>
    <name evidence="4" type="ORF">PDIGIT_LOCUS6925</name>
</gene>
<sequence length="709" mass="78051">MFGSSDPLREAVEAFVAFPPKGKPYSVPLPGSEVEGRSPVYRHWNYTNKPLLETLVPTLRTVHDGFEHAAATYPKSRCVGHRPYDPATKTYGAYVWADYQTVYTRRTNLGAGLVHLHKQAGVTEQSYGIGLWCQNRPEWQITDLAAMSQRLFTVSIYDTLGPESTEYIINHSELTCVVTSLNHVTALLKLKPRLPTLKIIVVMDPISSGELPGESKADLLNSLASEVGVAIYSIADVEALGEKSPLPLNPPSADDVVTVNYTSGTTGNPKGVVLTHRAAWAASCVSMVMFNSSSSTVLCSFLPLAHIFQRLGENTAFSSGSSIGYFHGDITQLVDDLKLVRPTQFSGVPRLYNRFGGAIKAATTEQAGFKGTLSRHIISTKLANMSDKQNPTNKHALYDRIWSKKVAAGIGLDRATHMVSGSAPIDPSLHQFLRVVFANEFVQGWGMTETYAMGTVQATKEDYSTGTCGGLTPSTEACLLDVPDMEYYSTDKPFPRGELLVRSSTLFREYLKNPEETSKALDAEGWLHTGDIATFDGMGRVKIIDRRKNVLKLAQGEYISPERIENVYLANCPWIATAYVHGDSHQSFLVGIFGVALDMFPAFASKVLGEKIEVGDVEKLKAAITNKKVEQAVLKEFDRVAKKNKFNSYEKVKAVRLFIDPFTIDNELLTPTLKLKRPQTAKKFRQHLDDCYEEALAAEASGKNSKAKL</sequence>
<dbReference type="AlphaFoldDB" id="A0A9W4XJG7"/>
<name>A0A9W4XJG7_9PLEO</name>
<dbReference type="SUPFAM" id="SSF56801">
    <property type="entry name" value="Acetyl-CoA synthetase-like"/>
    <property type="match status" value="1"/>
</dbReference>
<dbReference type="GO" id="GO:0004467">
    <property type="term" value="F:long-chain fatty acid-CoA ligase activity"/>
    <property type="evidence" value="ECO:0007669"/>
    <property type="project" value="TreeGrafter"/>
</dbReference>
<dbReference type="OrthoDB" id="1700726at2759"/>
<dbReference type="InterPro" id="IPR042099">
    <property type="entry name" value="ANL_N_sf"/>
</dbReference>
<dbReference type="PANTHER" id="PTHR43272">
    <property type="entry name" value="LONG-CHAIN-FATTY-ACID--COA LIGASE"/>
    <property type="match status" value="1"/>
</dbReference>
<comment type="caution">
    <text evidence="4">The sequence shown here is derived from an EMBL/GenBank/DDBJ whole genome shotgun (WGS) entry which is preliminary data.</text>
</comment>
<proteinExistence type="predicted"/>
<protein>
    <recommendedName>
        <fullName evidence="3">AMP-dependent synthetase/ligase domain-containing protein</fullName>
    </recommendedName>
</protein>
<feature type="domain" description="AMP-dependent synthetase/ligase" evidence="3">
    <location>
        <begin position="66"/>
        <end position="511"/>
    </location>
</feature>
<keyword evidence="5" id="KW-1185">Reference proteome</keyword>